<dbReference type="AlphaFoldDB" id="A0A1E5UZT0"/>
<dbReference type="STRING" id="888268.A0A1E5UZT0"/>
<feature type="transmembrane region" description="Helical" evidence="8">
    <location>
        <begin position="603"/>
        <end position="630"/>
    </location>
</feature>
<dbReference type="PANTHER" id="PTHR24186">
    <property type="entry name" value="PROTEIN PHOSPHATASE 1 REGULATORY SUBUNIT"/>
    <property type="match status" value="1"/>
</dbReference>
<dbReference type="OrthoDB" id="1847170at2759"/>
<evidence type="ECO:0000256" key="4">
    <source>
        <dbReference type="ARBA" id="ARBA00022989"/>
    </source>
</evidence>
<evidence type="ECO:0000256" key="7">
    <source>
        <dbReference type="PROSITE-ProRule" id="PRU00023"/>
    </source>
</evidence>
<feature type="transmembrane region" description="Helical" evidence="8">
    <location>
        <begin position="642"/>
        <end position="667"/>
    </location>
</feature>
<keyword evidence="5 7" id="KW-0040">ANK repeat</keyword>
<dbReference type="Gene3D" id="1.25.40.20">
    <property type="entry name" value="Ankyrin repeat-containing domain"/>
    <property type="match status" value="3"/>
</dbReference>
<comment type="subcellular location">
    <subcellularLocation>
        <location evidence="1">Membrane</location>
        <topology evidence="1">Multi-pass membrane protein</topology>
    </subcellularLocation>
</comment>
<evidence type="ECO:0000256" key="1">
    <source>
        <dbReference type="ARBA" id="ARBA00004141"/>
    </source>
</evidence>
<dbReference type="PROSITE" id="PS50088">
    <property type="entry name" value="ANK_REPEAT"/>
    <property type="match status" value="2"/>
</dbReference>
<proteinExistence type="predicted"/>
<feature type="transmembrane region" description="Helical" evidence="8">
    <location>
        <begin position="339"/>
        <end position="359"/>
    </location>
</feature>
<evidence type="ECO:0000313" key="10">
    <source>
        <dbReference type="EMBL" id="OEL18381.1"/>
    </source>
</evidence>
<dbReference type="SMART" id="SM00248">
    <property type="entry name" value="ANK"/>
    <property type="match status" value="8"/>
</dbReference>
<dbReference type="GO" id="GO:0005886">
    <property type="term" value="C:plasma membrane"/>
    <property type="evidence" value="ECO:0007669"/>
    <property type="project" value="TreeGrafter"/>
</dbReference>
<keyword evidence="3" id="KW-0677">Repeat</keyword>
<organism evidence="10 11">
    <name type="scientific">Dichanthelium oligosanthes</name>
    <dbReference type="NCBI Taxonomy" id="888268"/>
    <lineage>
        <taxon>Eukaryota</taxon>
        <taxon>Viridiplantae</taxon>
        <taxon>Streptophyta</taxon>
        <taxon>Embryophyta</taxon>
        <taxon>Tracheophyta</taxon>
        <taxon>Spermatophyta</taxon>
        <taxon>Magnoliopsida</taxon>
        <taxon>Liliopsida</taxon>
        <taxon>Poales</taxon>
        <taxon>Poaceae</taxon>
        <taxon>PACMAD clade</taxon>
        <taxon>Panicoideae</taxon>
        <taxon>Panicodae</taxon>
        <taxon>Paniceae</taxon>
        <taxon>Dichantheliinae</taxon>
        <taxon>Dichanthelium</taxon>
    </lineage>
</organism>
<evidence type="ECO:0000256" key="3">
    <source>
        <dbReference type="ARBA" id="ARBA00022737"/>
    </source>
</evidence>
<keyword evidence="4 8" id="KW-1133">Transmembrane helix</keyword>
<dbReference type="InterPro" id="IPR036770">
    <property type="entry name" value="Ankyrin_rpt-contain_sf"/>
</dbReference>
<feature type="domain" description="PGG" evidence="9">
    <location>
        <begin position="502"/>
        <end position="628"/>
    </location>
</feature>
<dbReference type="PANTHER" id="PTHR24186:SF50">
    <property type="entry name" value="ANKYRIN REPEAT-CONTAINING PROTEIN ITN1-LIKE ISOFORM X1"/>
    <property type="match status" value="1"/>
</dbReference>
<accession>A0A1E5UZT0</accession>
<evidence type="ECO:0000313" key="11">
    <source>
        <dbReference type="Proteomes" id="UP000095767"/>
    </source>
</evidence>
<sequence length="712" mass="77049">MEPSNSSRLPFSNNGRVQDLAVVRRPELLRAASSGKPGLLEEFLSKVDGRSSDAAAALAAREVAIHLEEAPTPTLFLSSAATEGASALHVAAASGDHPRHLQVAETICREASQLLFACDGNGDTPLHCAVRAGNAAMASLLVQLANGCDDQRRKTMVSMQNKRGETALHEAVRFGHKTGLRMVEALMDQDKELARVVARDGTSALYLATSLHHTEIARELISQDKELSSSGPLGQNALHPAVLHSKKMTTALLKLNKDLTKQQDLSGSTPTHFAASADDPSLKFFLYVFVERTLEFYSVLGIYFAPENWLIKFYKCLNLPLYQLVEADPPSAFQADNDGLLPVHVAASAGNLVAVIILLTKCPGCAGLRDSQGRTFLHTAVEKRSHNIVKFVRMRPQFNSILNIQDNQGNTALHLAILEGHLNIFQTLIMNPHVRLNLPNHEEKTPMDLAESKAPPGFYFGMHAQRRILGTLNFVNAQNGNCRRDRFKEKLVPKLDKAEESKKITEFAQIVGICSVLVATATFAAVFTMPGGLRTEDSSAEPPAAAPSPAGRLLIGTPLLAGKYAFDGFVLANTLAFSCSSIATFSLVYCGMAAVDIDKRIKLVSISLALLNGAARSFCAAFAFALYLLLSPVALGTAIATATMTALVLLDALRFLWLLFVDTVIVLNRRGGAATLLKLTTAFVVNMVYLFWPYIIIFSLLGGNNKSALHSH</sequence>
<evidence type="ECO:0000256" key="6">
    <source>
        <dbReference type="ARBA" id="ARBA00023136"/>
    </source>
</evidence>
<dbReference type="Pfam" id="PF13962">
    <property type="entry name" value="PGG"/>
    <property type="match status" value="1"/>
</dbReference>
<evidence type="ECO:0000256" key="5">
    <source>
        <dbReference type="ARBA" id="ARBA00023043"/>
    </source>
</evidence>
<comment type="caution">
    <text evidence="10">The sequence shown here is derived from an EMBL/GenBank/DDBJ whole genome shotgun (WGS) entry which is preliminary data.</text>
</comment>
<dbReference type="InterPro" id="IPR002110">
    <property type="entry name" value="Ankyrin_rpt"/>
</dbReference>
<feature type="transmembrane region" description="Helical" evidence="8">
    <location>
        <begin position="569"/>
        <end position="591"/>
    </location>
</feature>
<evidence type="ECO:0000256" key="2">
    <source>
        <dbReference type="ARBA" id="ARBA00022692"/>
    </source>
</evidence>
<keyword evidence="2 8" id="KW-0812">Transmembrane</keyword>
<feature type="repeat" description="ANK" evidence="7">
    <location>
        <begin position="121"/>
        <end position="143"/>
    </location>
</feature>
<feature type="transmembrane region" description="Helical" evidence="8">
    <location>
        <begin position="679"/>
        <end position="701"/>
    </location>
</feature>
<evidence type="ECO:0000259" key="9">
    <source>
        <dbReference type="Pfam" id="PF13962"/>
    </source>
</evidence>
<dbReference type="EMBL" id="LWDX02056764">
    <property type="protein sequence ID" value="OEL18381.1"/>
    <property type="molecule type" value="Genomic_DNA"/>
</dbReference>
<feature type="repeat" description="ANK" evidence="7">
    <location>
        <begin position="408"/>
        <end position="429"/>
    </location>
</feature>
<dbReference type="InterPro" id="IPR026961">
    <property type="entry name" value="PGG_dom"/>
</dbReference>
<keyword evidence="6 8" id="KW-0472">Membrane</keyword>
<gene>
    <name evidence="10" type="ORF">BAE44_0020600</name>
</gene>
<dbReference type="Pfam" id="PF12796">
    <property type="entry name" value="Ank_2"/>
    <property type="match status" value="2"/>
</dbReference>
<name>A0A1E5UZT0_9POAL</name>
<feature type="transmembrane region" description="Helical" evidence="8">
    <location>
        <begin position="507"/>
        <end position="529"/>
    </location>
</feature>
<protein>
    <recommendedName>
        <fullName evidence="9">PGG domain-containing protein</fullName>
    </recommendedName>
</protein>
<dbReference type="SUPFAM" id="SSF48403">
    <property type="entry name" value="Ankyrin repeat"/>
    <property type="match status" value="2"/>
</dbReference>
<reference evidence="10 11" key="1">
    <citation type="submission" date="2016-09" db="EMBL/GenBank/DDBJ databases">
        <title>The draft genome of Dichanthelium oligosanthes: A C3 panicoid grass species.</title>
        <authorList>
            <person name="Studer A.J."/>
            <person name="Schnable J.C."/>
            <person name="Brutnell T.P."/>
        </authorList>
    </citation>
    <scope>NUCLEOTIDE SEQUENCE [LARGE SCALE GENOMIC DNA]</scope>
    <source>
        <strain evidence="11">cv. Kellogg 1175</strain>
        <tissue evidence="10">Leaf</tissue>
    </source>
</reference>
<dbReference type="Proteomes" id="UP000095767">
    <property type="component" value="Unassembled WGS sequence"/>
</dbReference>
<evidence type="ECO:0000256" key="8">
    <source>
        <dbReference type="SAM" id="Phobius"/>
    </source>
</evidence>
<keyword evidence="11" id="KW-1185">Reference proteome</keyword>
<dbReference type="PROSITE" id="PS50297">
    <property type="entry name" value="ANK_REP_REGION"/>
    <property type="match status" value="2"/>
</dbReference>